<dbReference type="InterPro" id="IPR017441">
    <property type="entry name" value="Protein_kinase_ATP_BS"/>
</dbReference>
<feature type="binding site" evidence="11">
    <location>
        <begin position="578"/>
        <end position="586"/>
    </location>
    <ligand>
        <name>ATP</name>
        <dbReference type="ChEBI" id="CHEBI:30616"/>
    </ligand>
</feature>
<dbReference type="SMART" id="SM00591">
    <property type="entry name" value="RWD"/>
    <property type="match status" value="1"/>
</dbReference>
<dbReference type="InterPro" id="IPR041715">
    <property type="entry name" value="HisRS-like_core"/>
</dbReference>
<gene>
    <name evidence="16" type="ORF">IAR55_004662</name>
</gene>
<feature type="region of interest" description="Disordered" evidence="13">
    <location>
        <begin position="138"/>
        <end position="167"/>
    </location>
</feature>
<organism evidence="16 17">
    <name type="scientific">Kwoniella newhampshirensis</name>
    <dbReference type="NCBI Taxonomy" id="1651941"/>
    <lineage>
        <taxon>Eukaryota</taxon>
        <taxon>Fungi</taxon>
        <taxon>Dikarya</taxon>
        <taxon>Basidiomycota</taxon>
        <taxon>Agaricomycotina</taxon>
        <taxon>Tremellomycetes</taxon>
        <taxon>Tremellales</taxon>
        <taxon>Cryptococcaceae</taxon>
        <taxon>Kwoniella</taxon>
    </lineage>
</organism>
<protein>
    <recommendedName>
        <fullName evidence="1">non-specific serine/threonine protein kinase</fullName>
        <ecNumber evidence="1">2.7.11.1</ecNumber>
    </recommendedName>
</protein>
<dbReference type="GO" id="GO:0005829">
    <property type="term" value="C:cytosol"/>
    <property type="evidence" value="ECO:0007669"/>
    <property type="project" value="TreeGrafter"/>
</dbReference>
<dbReference type="GO" id="GO:0009893">
    <property type="term" value="P:positive regulation of metabolic process"/>
    <property type="evidence" value="ECO:0007669"/>
    <property type="project" value="UniProtKB-ARBA"/>
</dbReference>
<dbReference type="Proteomes" id="UP001388673">
    <property type="component" value="Unassembled WGS sequence"/>
</dbReference>
<evidence type="ECO:0000256" key="5">
    <source>
        <dbReference type="ARBA" id="ARBA00022777"/>
    </source>
</evidence>
<dbReference type="InterPro" id="IPR016135">
    <property type="entry name" value="UBQ-conjugating_enzyme/RWD"/>
</dbReference>
<evidence type="ECO:0000256" key="3">
    <source>
        <dbReference type="ARBA" id="ARBA00022679"/>
    </source>
</evidence>
<accession>A0AAW0YKD1</accession>
<dbReference type="Gene3D" id="3.10.110.10">
    <property type="entry name" value="Ubiquitin Conjugating Enzyme"/>
    <property type="match status" value="1"/>
</dbReference>
<dbReference type="InterPro" id="IPR006575">
    <property type="entry name" value="RWD_dom"/>
</dbReference>
<dbReference type="CDD" id="cd14046">
    <property type="entry name" value="STKc_EIF2AK4_GCN2_rpt2"/>
    <property type="match status" value="1"/>
</dbReference>
<dbReference type="SMART" id="SM00220">
    <property type="entry name" value="S_TKc"/>
    <property type="match status" value="1"/>
</dbReference>
<dbReference type="InterPro" id="IPR016255">
    <property type="entry name" value="Gcn2"/>
</dbReference>
<dbReference type="GO" id="GO:1990625">
    <property type="term" value="P:negative regulation of cytoplasmic translational initiation in response to stress"/>
    <property type="evidence" value="ECO:0007669"/>
    <property type="project" value="TreeGrafter"/>
</dbReference>
<feature type="region of interest" description="Disordered" evidence="13">
    <location>
        <begin position="678"/>
        <end position="752"/>
    </location>
</feature>
<comment type="caution">
    <text evidence="16">The sequence shown here is derived from an EMBL/GenBank/DDBJ whole genome shotgun (WGS) entry which is preliminary data.</text>
</comment>
<feature type="domain" description="RWD" evidence="15">
    <location>
        <begin position="11"/>
        <end position="121"/>
    </location>
</feature>
<dbReference type="EMBL" id="JBCAWK010000008">
    <property type="protein sequence ID" value="KAK8850742.1"/>
    <property type="molecule type" value="Genomic_DNA"/>
</dbReference>
<dbReference type="SUPFAM" id="SSF56112">
    <property type="entry name" value="Protein kinase-like (PK-like)"/>
    <property type="match status" value="2"/>
</dbReference>
<dbReference type="GO" id="GO:0004694">
    <property type="term" value="F:eukaryotic translation initiation factor 2alpha kinase activity"/>
    <property type="evidence" value="ECO:0007669"/>
    <property type="project" value="InterPro"/>
</dbReference>
<sequence length="1658" mass="185063">MPEANKALQEEELESLRAIYPDEWRDLPATRTAWGTELDVGWWEVTIRGMEDPRVSVVLRGKKIPGYPKQIPPLLLREPEYLTASQIQKLHKLVQEKAKSKVGEAMVFELIDTVRDFITDNHAPLPNPGDTNLLEEKARREEAQKAAEEASKATEEEAKQREEAKNNRYLHDQIQLNTMKKKETADQAKYLQEERRRQESLASLEAGDLEKRELELDEAISIPGYEGSWKSWVVFGGRKEVLWSSYVAEPNPSAGRNQDDSTFVKASSPTVAVQVIDFAAPYYSTAQGTKRIEACTVEALRVKEIRSEHVIRVYTVKRDKSPKGWERLILVTEAVVEGARLRSWIPREGFGEDLSREFASQVLVGLSQIHSRNSCQRQLDLDFTIVATGKNGEKIIKLSGTGYARRIVDMHRSNTFLRNRIETIPEEWISPDEWDSPHSYTKQRDIWHVGLLLLQMLFGPETLRHYHNLSSLLQHSPGLSESLTGLVSGLLHPNSKKRLTVDEALSKLRLDDDVTRRVARPINGHARGSSSSALSAVRDHLGASPVNRGFMHYITSTPQPLAPMLSRYRTDFEEVEFLGKGGFGEVVKARNKLDGRSYAIKKVKLRPEDNEQKVYREVNNLSRVNHQHIVRYYSCWLEDANPPQLTPTADDSTPGPPSGSTQEEDIFALNFDDASFSRRDQSRSASFPRIRFANSGGDDDDDTSSDDSETDSDSVSDSESSDAETAADPSEARGRASASAVQSKPSISLTDTTTDDGMVERILYIQMEFVEKQTLREAIIAGLTDDEVWRLLRQVLSALAHMASLGIVHRDLKPSNILLDSDGNVKIADFGLSTTEMTAIEAASGPHSLTDDVDRTSNIGTSLYIAPEVAISRSYNEKADMYSLGIIFFEMCYPFKTAMERVHILNAVRQPSITFPAGWPASHKPNEREIVGRLLTHDPVMRFKATELLRSPLLPTPEKRKEDYDAAIFELTDPKSSQYQPLLDALFDKTSHTITEIDHRLVDYTYDNDSDDQLQIWLTVVIQRMVDLFQRHGAVETYLPLLVPETTLLSSFPGLEPVRLLEKTGQVIQLPSSDLLAMGRSATRRQIERIKRYHVGRRYANHQLGGQPIVSGELSFDIVSPLRSAAGEAELLEVLDKVISEFRGMRSSSSGDYEFHVNHESVLDIILSSIPDRPDKPRSKVLEGFRKLATSHAVSSAGQSRMLLGSVPGIPKALMDELEQCCVADDFQAVKTRLEGLFPSDRRKLSNALDNIDAIIKLARSCGVSRRILFRPTLARHSEFFRGGFMFECVRRGKQRDVIAYGGRYDSLLEHFKQPAMHSQSRKVFGVGMSIAVDQLARIVSKYESSLSRRLMEKPNEDERSFGYWSPARCDVYVAAFPQVDLSVRLSVIGELWRAGIRADLQYDDDRSLEEVTQECQDQNILYLVIPRASRSTVKIRSILRRSEEEVPRNELCNHLRIAISDQRRIDASYASAEGSIPSAQAAAMSVEPKQAEVDIKLVLPPEPVTSKGTKGRPVRKHRHGTKSVYYDKASEFASQTHSTLPILGVDLTLPLLCQMTLDTSWLSDDEVWRSLLAKEGVSTGDRRYAEMVRDAVKERKGGAGISAGGLGVGGPGAIGGIGGGGATGGGGNGVGASGGWIWLFSVREAKGFLLQIGNGTK</sequence>
<feature type="active site" description="Proton acceptor" evidence="10">
    <location>
        <position position="811"/>
    </location>
</feature>
<dbReference type="Gene3D" id="1.10.510.10">
    <property type="entry name" value="Transferase(Phosphotransferase) domain 1"/>
    <property type="match status" value="2"/>
</dbReference>
<keyword evidence="6 11" id="KW-0067">ATP-binding</keyword>
<keyword evidence="5" id="KW-0418">Kinase</keyword>
<comment type="similarity">
    <text evidence="7">Belongs to the protein kinase superfamily. Ser/Thr protein kinase family. GCN2 subfamily.</text>
</comment>
<feature type="binding site" evidence="12">
    <location>
        <position position="602"/>
    </location>
    <ligand>
        <name>ATP</name>
        <dbReference type="ChEBI" id="CHEBI:30616"/>
    </ligand>
</feature>
<evidence type="ECO:0000256" key="9">
    <source>
        <dbReference type="ARBA" id="ARBA00048679"/>
    </source>
</evidence>
<keyword evidence="4 11" id="KW-0547">Nucleotide-binding</keyword>
<dbReference type="PROSITE" id="PS50011">
    <property type="entry name" value="PROTEIN_KINASE_DOM"/>
    <property type="match status" value="2"/>
</dbReference>
<proteinExistence type="inferred from homology"/>
<comment type="catalytic activity">
    <reaction evidence="9">
        <text>L-seryl-[protein] + ATP = O-phospho-L-seryl-[protein] + ADP + H(+)</text>
        <dbReference type="Rhea" id="RHEA:17989"/>
        <dbReference type="Rhea" id="RHEA-COMP:9863"/>
        <dbReference type="Rhea" id="RHEA-COMP:11604"/>
        <dbReference type="ChEBI" id="CHEBI:15378"/>
        <dbReference type="ChEBI" id="CHEBI:29999"/>
        <dbReference type="ChEBI" id="CHEBI:30616"/>
        <dbReference type="ChEBI" id="CHEBI:83421"/>
        <dbReference type="ChEBI" id="CHEBI:456216"/>
        <dbReference type="EC" id="2.7.11.1"/>
    </reaction>
</comment>
<dbReference type="PROSITE" id="PS50908">
    <property type="entry name" value="RWD"/>
    <property type="match status" value="1"/>
</dbReference>
<evidence type="ECO:0000256" key="12">
    <source>
        <dbReference type="PROSITE-ProRule" id="PRU10141"/>
    </source>
</evidence>
<feature type="compositionally biased region" description="Polar residues" evidence="13">
    <location>
        <begin position="739"/>
        <end position="752"/>
    </location>
</feature>
<dbReference type="EC" id="2.7.11.1" evidence="1"/>
<keyword evidence="2" id="KW-0723">Serine/threonine-protein kinase</keyword>
<dbReference type="Gene3D" id="3.40.50.800">
    <property type="entry name" value="Anticodon-binding domain"/>
    <property type="match status" value="1"/>
</dbReference>
<comment type="catalytic activity">
    <reaction evidence="8">
        <text>L-threonyl-[protein] + ATP = O-phospho-L-threonyl-[protein] + ADP + H(+)</text>
        <dbReference type="Rhea" id="RHEA:46608"/>
        <dbReference type="Rhea" id="RHEA-COMP:11060"/>
        <dbReference type="Rhea" id="RHEA-COMP:11605"/>
        <dbReference type="ChEBI" id="CHEBI:15378"/>
        <dbReference type="ChEBI" id="CHEBI:30013"/>
        <dbReference type="ChEBI" id="CHEBI:30616"/>
        <dbReference type="ChEBI" id="CHEBI:61977"/>
        <dbReference type="ChEBI" id="CHEBI:456216"/>
        <dbReference type="EC" id="2.7.11.1"/>
    </reaction>
</comment>
<dbReference type="SUPFAM" id="SSF55681">
    <property type="entry name" value="Class II aaRS and biotin synthetases"/>
    <property type="match status" value="1"/>
</dbReference>
<keyword evidence="17" id="KW-1185">Reference proteome</keyword>
<keyword evidence="3" id="KW-0808">Transferase</keyword>
<dbReference type="PROSITE" id="PS00107">
    <property type="entry name" value="PROTEIN_KINASE_ATP"/>
    <property type="match status" value="1"/>
</dbReference>
<dbReference type="RefSeq" id="XP_066802173.1">
    <property type="nucleotide sequence ID" value="XM_066947759.1"/>
</dbReference>
<dbReference type="CDD" id="cd23823">
    <property type="entry name" value="RWD_GCN2"/>
    <property type="match status" value="1"/>
</dbReference>
<feature type="domain" description="Protein kinase" evidence="14">
    <location>
        <begin position="220"/>
        <end position="510"/>
    </location>
</feature>
<dbReference type="Pfam" id="PF00069">
    <property type="entry name" value="Pkinase"/>
    <property type="match status" value="3"/>
</dbReference>
<feature type="binding site" evidence="11">
    <location>
        <position position="601"/>
    </location>
    <ligand>
        <name>ATP</name>
        <dbReference type="ChEBI" id="CHEBI:30616"/>
    </ligand>
</feature>
<dbReference type="InterPro" id="IPR045864">
    <property type="entry name" value="aa-tRNA-synth_II/BPL/LPL"/>
</dbReference>
<evidence type="ECO:0000313" key="16">
    <source>
        <dbReference type="EMBL" id="KAK8850742.1"/>
    </source>
</evidence>
<dbReference type="Pfam" id="PF12745">
    <property type="entry name" value="HGTP_anticodon2"/>
    <property type="match status" value="1"/>
</dbReference>
<dbReference type="InterPro" id="IPR000719">
    <property type="entry name" value="Prot_kinase_dom"/>
</dbReference>
<evidence type="ECO:0000256" key="13">
    <source>
        <dbReference type="SAM" id="MobiDB-lite"/>
    </source>
</evidence>
<evidence type="ECO:0000256" key="8">
    <source>
        <dbReference type="ARBA" id="ARBA00047899"/>
    </source>
</evidence>
<dbReference type="PROSITE" id="PS00108">
    <property type="entry name" value="PROTEIN_KINASE_ST"/>
    <property type="match status" value="1"/>
</dbReference>
<dbReference type="PANTHER" id="PTHR11042">
    <property type="entry name" value="EUKARYOTIC TRANSLATION INITIATION FACTOR 2-ALPHA KINASE EIF2-ALPHA KINASE -RELATED"/>
    <property type="match status" value="1"/>
</dbReference>
<dbReference type="InterPro" id="IPR024435">
    <property type="entry name" value="HisRS-related_dom"/>
</dbReference>
<dbReference type="FunFam" id="3.30.200.20:FF:000379">
    <property type="entry name" value="eIF-2-alpha kinase GCN2"/>
    <property type="match status" value="1"/>
</dbReference>
<name>A0AAW0YKD1_9TREE</name>
<evidence type="ECO:0000256" key="4">
    <source>
        <dbReference type="ARBA" id="ARBA00022741"/>
    </source>
</evidence>
<evidence type="ECO:0000256" key="6">
    <source>
        <dbReference type="ARBA" id="ARBA00022840"/>
    </source>
</evidence>
<dbReference type="GeneID" id="92181920"/>
<dbReference type="GO" id="GO:0000077">
    <property type="term" value="P:DNA damage checkpoint signaling"/>
    <property type="evidence" value="ECO:0007669"/>
    <property type="project" value="InterPro"/>
</dbReference>
<evidence type="ECO:0000256" key="10">
    <source>
        <dbReference type="PIRSR" id="PIRSR000660-1"/>
    </source>
</evidence>
<reference evidence="16 17" key="1">
    <citation type="journal article" date="2024" name="bioRxiv">
        <title>Comparative genomics of Cryptococcus and Kwoniella reveals pathogenesis evolution and contrasting karyotype dynamics via intercentromeric recombination or chromosome fusion.</title>
        <authorList>
            <person name="Coelho M.A."/>
            <person name="David-Palma M."/>
            <person name="Shea T."/>
            <person name="Bowers K."/>
            <person name="McGinley-Smith S."/>
            <person name="Mohammad A.W."/>
            <person name="Gnirke A."/>
            <person name="Yurkov A.M."/>
            <person name="Nowrousian M."/>
            <person name="Sun S."/>
            <person name="Cuomo C.A."/>
            <person name="Heitman J."/>
        </authorList>
    </citation>
    <scope>NUCLEOTIDE SEQUENCE [LARGE SCALE GENOMIC DNA]</scope>
    <source>
        <strain evidence="16 17">CBS 13917</strain>
    </source>
</reference>
<feature type="compositionally biased region" description="Acidic residues" evidence="13">
    <location>
        <begin position="697"/>
        <end position="722"/>
    </location>
</feature>
<dbReference type="InterPro" id="IPR036621">
    <property type="entry name" value="Anticodon-bd_dom_sf"/>
</dbReference>
<dbReference type="InterPro" id="IPR008271">
    <property type="entry name" value="Ser/Thr_kinase_AS"/>
</dbReference>
<dbReference type="SUPFAM" id="SSF54495">
    <property type="entry name" value="UBC-like"/>
    <property type="match status" value="1"/>
</dbReference>
<dbReference type="PIRSF" id="PIRSF000660">
    <property type="entry name" value="Ser/Thr_PK_GCN2"/>
    <property type="match status" value="1"/>
</dbReference>
<dbReference type="Gene3D" id="3.30.200.20">
    <property type="entry name" value="Phosphorylase Kinase, domain 1"/>
    <property type="match status" value="1"/>
</dbReference>
<dbReference type="SUPFAM" id="SSF52954">
    <property type="entry name" value="Class II aaRS ABD-related"/>
    <property type="match status" value="1"/>
</dbReference>
<evidence type="ECO:0000256" key="7">
    <source>
        <dbReference type="ARBA" id="ARBA00037982"/>
    </source>
</evidence>
<dbReference type="FunFam" id="3.40.50.800:FF:000009">
    <property type="entry name" value="Eukaryotic translation initiation factor 2-alpha kinase"/>
    <property type="match status" value="1"/>
</dbReference>
<dbReference type="FunFam" id="3.10.110.10:FF:000050">
    <property type="entry name" value="eIF-2-alpha kinase GCN2"/>
    <property type="match status" value="1"/>
</dbReference>
<evidence type="ECO:0000313" key="17">
    <source>
        <dbReference type="Proteomes" id="UP001388673"/>
    </source>
</evidence>
<dbReference type="Pfam" id="PF05773">
    <property type="entry name" value="RWD"/>
    <property type="match status" value="1"/>
</dbReference>
<dbReference type="InterPro" id="IPR050339">
    <property type="entry name" value="CC_SR_Kinase"/>
</dbReference>
<evidence type="ECO:0000256" key="11">
    <source>
        <dbReference type="PIRSR" id="PIRSR000660-2"/>
    </source>
</evidence>
<dbReference type="Gene3D" id="3.30.930.10">
    <property type="entry name" value="Bira Bifunctional Protein, Domain 2"/>
    <property type="match status" value="1"/>
</dbReference>
<feature type="region of interest" description="Disordered" evidence="13">
    <location>
        <begin position="643"/>
        <end position="663"/>
    </location>
</feature>
<evidence type="ECO:0000256" key="2">
    <source>
        <dbReference type="ARBA" id="ARBA00022527"/>
    </source>
</evidence>
<evidence type="ECO:0000259" key="14">
    <source>
        <dbReference type="PROSITE" id="PS50011"/>
    </source>
</evidence>
<dbReference type="PANTHER" id="PTHR11042:SF136">
    <property type="entry name" value="EIF-2-ALPHA KINASE GCN2"/>
    <property type="match status" value="1"/>
</dbReference>
<dbReference type="InterPro" id="IPR011009">
    <property type="entry name" value="Kinase-like_dom_sf"/>
</dbReference>
<dbReference type="GO" id="GO:0005524">
    <property type="term" value="F:ATP binding"/>
    <property type="evidence" value="ECO:0007669"/>
    <property type="project" value="UniProtKB-UniRule"/>
</dbReference>
<evidence type="ECO:0000259" key="15">
    <source>
        <dbReference type="PROSITE" id="PS50908"/>
    </source>
</evidence>
<evidence type="ECO:0000256" key="1">
    <source>
        <dbReference type="ARBA" id="ARBA00012513"/>
    </source>
</evidence>
<dbReference type="GO" id="GO:0005634">
    <property type="term" value="C:nucleus"/>
    <property type="evidence" value="ECO:0007669"/>
    <property type="project" value="TreeGrafter"/>
</dbReference>
<dbReference type="KEGG" id="kne:92181920"/>
<dbReference type="FunFam" id="1.10.510.10:FF:000948">
    <property type="entry name" value="Related to GCN2-ser/thr protein kinase"/>
    <property type="match status" value="1"/>
</dbReference>
<dbReference type="Pfam" id="PF13393">
    <property type="entry name" value="tRNA-synt_His"/>
    <property type="match status" value="1"/>
</dbReference>
<feature type="domain" description="Protein kinase" evidence="14">
    <location>
        <begin position="572"/>
        <end position="954"/>
    </location>
</feature>